<proteinExistence type="predicted"/>
<feature type="domain" description="PAC" evidence="4">
    <location>
        <begin position="300"/>
        <end position="352"/>
    </location>
</feature>
<dbReference type="InterPro" id="IPR000700">
    <property type="entry name" value="PAS-assoc_C"/>
</dbReference>
<evidence type="ECO:0000256" key="1">
    <source>
        <dbReference type="SAM" id="Coils"/>
    </source>
</evidence>
<dbReference type="InterPro" id="IPR000014">
    <property type="entry name" value="PAS"/>
</dbReference>
<dbReference type="SUPFAM" id="SSF55785">
    <property type="entry name" value="PYP-like sensor domain (PAS domain)"/>
    <property type="match status" value="1"/>
</dbReference>
<dbReference type="SMART" id="SM00091">
    <property type="entry name" value="PAS"/>
    <property type="match status" value="1"/>
</dbReference>
<sequence length="681" mass="72703">MAGQNAITTEANGASALLTYAAERQVGRRMRALFIIACGGIIMAAIAPRVGLAVALFGFAAEAVEALVLRAITAQEPMDGEATRRWQVAGVAAAVHGFSIAAALALLWSFGAPDPAAYFLVIAFSTAVALDSGGLLSTVPRITLLRIVPLVAAITSLWLIDIVRGADRSLLMIVAITGLMIGVPIALHLRAVSRRAQESVLSREDLIRSKQELENAYEELRAEQDEVVKLSLVARHASDAVTISDAAGRVQWVNRAFSLLTGYSGAEAVGKTRAELLYGADTSESSIRAIEEAVSWAQSLRTEVCAYSKDRTPLWIETSLVPLPGRNGQTDLIICIDRDISVERRDSVVLQEVLDAAVDSGEAHAVLLEFLETEVACALDTGTPEASALGARVAALITLSREDPSLIVQHRSAFGLDACLTETIRKLRPTARRKGLFLDLDFVADAGLRVEGPADRVGEIVESLLRRAIRVTSGGGVVLRVRHEKTRQGHDVTLEIKTTAPRKGEAGAPLEGDGTRIPLSLDVCADLALLMGGALETGDDPSTGGWSARFRFACADPEDTETEIAGLPALDGCTVLLAENRPHIRTCYERLLEKTGARIRMAGSARDLREALELDVPDLLLHSEHLPGGAVADILECYTRVPAICIAPEGRAKPGMLAFPPTADQLFTAIAKRLDLPRDAA</sequence>
<dbReference type="EMBL" id="FOJU01000003">
    <property type="protein sequence ID" value="SFA98304.1"/>
    <property type="molecule type" value="Genomic_DNA"/>
</dbReference>
<feature type="transmembrane region" description="Helical" evidence="2">
    <location>
        <begin position="116"/>
        <end position="136"/>
    </location>
</feature>
<protein>
    <submittedName>
        <fullName evidence="5">PAS domain S-box-containing protein</fullName>
    </submittedName>
</protein>
<keyword evidence="6" id="KW-1185">Reference proteome</keyword>
<dbReference type="InterPro" id="IPR036890">
    <property type="entry name" value="HATPase_C_sf"/>
</dbReference>
<accession>A0A1I0XBQ1</accession>
<dbReference type="Gene3D" id="3.30.450.20">
    <property type="entry name" value="PAS domain"/>
    <property type="match status" value="1"/>
</dbReference>
<dbReference type="Pfam" id="PF13426">
    <property type="entry name" value="PAS_9"/>
    <property type="match status" value="1"/>
</dbReference>
<dbReference type="PROSITE" id="PS50112">
    <property type="entry name" value="PAS"/>
    <property type="match status" value="1"/>
</dbReference>
<feature type="transmembrane region" description="Helical" evidence="2">
    <location>
        <begin position="86"/>
        <end position="110"/>
    </location>
</feature>
<evidence type="ECO:0000256" key="2">
    <source>
        <dbReference type="SAM" id="Phobius"/>
    </source>
</evidence>
<name>A0A1I0XBQ1_9RHOB</name>
<keyword evidence="1" id="KW-0175">Coiled coil</keyword>
<evidence type="ECO:0000313" key="6">
    <source>
        <dbReference type="Proteomes" id="UP000198796"/>
    </source>
</evidence>
<dbReference type="SUPFAM" id="SSF55874">
    <property type="entry name" value="ATPase domain of HSP90 chaperone/DNA topoisomerase II/histidine kinase"/>
    <property type="match status" value="1"/>
</dbReference>
<keyword evidence="2" id="KW-0812">Transmembrane</keyword>
<dbReference type="InterPro" id="IPR011006">
    <property type="entry name" value="CheY-like_superfamily"/>
</dbReference>
<evidence type="ECO:0000259" key="4">
    <source>
        <dbReference type="PROSITE" id="PS50113"/>
    </source>
</evidence>
<dbReference type="NCBIfam" id="TIGR00229">
    <property type="entry name" value="sensory_box"/>
    <property type="match status" value="1"/>
</dbReference>
<dbReference type="PROSITE" id="PS50113">
    <property type="entry name" value="PAC"/>
    <property type="match status" value="1"/>
</dbReference>
<feature type="coiled-coil region" evidence="1">
    <location>
        <begin position="203"/>
        <end position="233"/>
    </location>
</feature>
<keyword evidence="2" id="KW-0472">Membrane</keyword>
<dbReference type="AlphaFoldDB" id="A0A1I0XBQ1"/>
<evidence type="ECO:0000259" key="3">
    <source>
        <dbReference type="PROSITE" id="PS50112"/>
    </source>
</evidence>
<keyword evidence="2" id="KW-1133">Transmembrane helix</keyword>
<dbReference type="InterPro" id="IPR035965">
    <property type="entry name" value="PAS-like_dom_sf"/>
</dbReference>
<dbReference type="RefSeq" id="WP_092064185.1">
    <property type="nucleotide sequence ID" value="NZ_FOJU01000003.1"/>
</dbReference>
<organism evidence="5 6">
    <name type="scientific">Poseidonocella pacifica</name>
    <dbReference type="NCBI Taxonomy" id="871651"/>
    <lineage>
        <taxon>Bacteria</taxon>
        <taxon>Pseudomonadati</taxon>
        <taxon>Pseudomonadota</taxon>
        <taxon>Alphaproteobacteria</taxon>
        <taxon>Rhodobacterales</taxon>
        <taxon>Roseobacteraceae</taxon>
        <taxon>Poseidonocella</taxon>
    </lineage>
</organism>
<feature type="transmembrane region" description="Helical" evidence="2">
    <location>
        <begin position="143"/>
        <end position="163"/>
    </location>
</feature>
<dbReference type="OrthoDB" id="9801651at2"/>
<feature type="domain" description="PAS" evidence="3">
    <location>
        <begin position="226"/>
        <end position="297"/>
    </location>
</feature>
<dbReference type="Gene3D" id="3.30.565.10">
    <property type="entry name" value="Histidine kinase-like ATPase, C-terminal domain"/>
    <property type="match status" value="1"/>
</dbReference>
<feature type="transmembrane region" description="Helical" evidence="2">
    <location>
        <begin position="30"/>
        <end position="47"/>
    </location>
</feature>
<reference evidence="5 6" key="1">
    <citation type="submission" date="2016-10" db="EMBL/GenBank/DDBJ databases">
        <authorList>
            <person name="de Groot N.N."/>
        </authorList>
    </citation>
    <scope>NUCLEOTIDE SEQUENCE [LARGE SCALE GENOMIC DNA]</scope>
    <source>
        <strain evidence="5 6">DSM 29316</strain>
    </source>
</reference>
<feature type="transmembrane region" description="Helical" evidence="2">
    <location>
        <begin position="169"/>
        <end position="189"/>
    </location>
</feature>
<dbReference type="CDD" id="cd00130">
    <property type="entry name" value="PAS"/>
    <property type="match status" value="1"/>
</dbReference>
<gene>
    <name evidence="5" type="ORF">SAMN05421688_2088</name>
</gene>
<dbReference type="SMART" id="SM00086">
    <property type="entry name" value="PAC"/>
    <property type="match status" value="1"/>
</dbReference>
<dbReference type="Proteomes" id="UP000198796">
    <property type="component" value="Unassembled WGS sequence"/>
</dbReference>
<evidence type="ECO:0000313" key="5">
    <source>
        <dbReference type="EMBL" id="SFA98304.1"/>
    </source>
</evidence>
<dbReference type="SUPFAM" id="SSF52172">
    <property type="entry name" value="CheY-like"/>
    <property type="match status" value="1"/>
</dbReference>
<dbReference type="InterPro" id="IPR001610">
    <property type="entry name" value="PAC"/>
</dbReference>
<dbReference type="STRING" id="871651.SAMN05421688_2088"/>